<evidence type="ECO:0000256" key="1">
    <source>
        <dbReference type="ARBA" id="ARBA00001933"/>
    </source>
</evidence>
<dbReference type="SUPFAM" id="SSF53383">
    <property type="entry name" value="PLP-dependent transferases"/>
    <property type="match status" value="1"/>
</dbReference>
<dbReference type="STRING" id="1549855.AY555_06245"/>
<dbReference type="PANTHER" id="PTHR11601">
    <property type="entry name" value="CYSTEINE DESULFURYLASE FAMILY MEMBER"/>
    <property type="match status" value="1"/>
</dbReference>
<dbReference type="PANTHER" id="PTHR11601:SF34">
    <property type="entry name" value="CYSTEINE DESULFURASE"/>
    <property type="match status" value="1"/>
</dbReference>
<dbReference type="InterPro" id="IPR015421">
    <property type="entry name" value="PyrdxlP-dep_Trfase_major"/>
</dbReference>
<evidence type="ECO:0000256" key="9">
    <source>
        <dbReference type="ARBA" id="ARBA00023004"/>
    </source>
</evidence>
<dbReference type="KEGG" id="hjo:AY555_06245"/>
<keyword evidence="15" id="KW-1185">Reference proteome</keyword>
<dbReference type="AlphaFoldDB" id="A0A143DDS4"/>
<organism evidence="14 15">
    <name type="scientific">Haematospirillum jordaniae</name>
    <dbReference type="NCBI Taxonomy" id="1549855"/>
    <lineage>
        <taxon>Bacteria</taxon>
        <taxon>Pseudomonadati</taxon>
        <taxon>Pseudomonadota</taxon>
        <taxon>Alphaproteobacteria</taxon>
        <taxon>Rhodospirillales</taxon>
        <taxon>Novispirillaceae</taxon>
        <taxon>Haematospirillum</taxon>
    </lineage>
</organism>
<comment type="catalytic activity">
    <reaction evidence="11">
        <text>(sulfur carrier)-H + L-cysteine = (sulfur carrier)-SH + L-alanine</text>
        <dbReference type="Rhea" id="RHEA:43892"/>
        <dbReference type="Rhea" id="RHEA-COMP:14737"/>
        <dbReference type="Rhea" id="RHEA-COMP:14739"/>
        <dbReference type="ChEBI" id="CHEBI:29917"/>
        <dbReference type="ChEBI" id="CHEBI:35235"/>
        <dbReference type="ChEBI" id="CHEBI:57972"/>
        <dbReference type="ChEBI" id="CHEBI:64428"/>
        <dbReference type="EC" id="2.8.1.7"/>
    </reaction>
</comment>
<keyword evidence="7" id="KW-0479">Metal-binding</keyword>
<dbReference type="Pfam" id="PF00266">
    <property type="entry name" value="Aminotran_5"/>
    <property type="match status" value="1"/>
</dbReference>
<dbReference type="Gene3D" id="3.40.640.10">
    <property type="entry name" value="Type I PLP-dependent aspartate aminotransferase-like (Major domain)"/>
    <property type="match status" value="1"/>
</dbReference>
<dbReference type="PROSITE" id="PS00595">
    <property type="entry name" value="AA_TRANSFER_CLASS_5"/>
    <property type="match status" value="1"/>
</dbReference>
<dbReference type="Gene3D" id="3.90.1150.10">
    <property type="entry name" value="Aspartate Aminotransferase, domain 1"/>
    <property type="match status" value="1"/>
</dbReference>
<dbReference type="GO" id="GO:0031071">
    <property type="term" value="F:cysteine desulfurase activity"/>
    <property type="evidence" value="ECO:0007669"/>
    <property type="project" value="UniProtKB-EC"/>
</dbReference>
<reference evidence="14 15" key="1">
    <citation type="submission" date="2016-02" db="EMBL/GenBank/DDBJ databases">
        <title>Complete Genome of H5569, the type strain of the newly described species Haematospirillium jordaniae.</title>
        <authorList>
            <person name="Nicholson A.C."/>
            <person name="Humrighouse B.W."/>
            <person name="Loparov V."/>
            <person name="McQuiston J.R."/>
        </authorList>
    </citation>
    <scope>NUCLEOTIDE SEQUENCE [LARGE SCALE GENOMIC DNA]</scope>
    <source>
        <strain evidence="14 15">H5569</strain>
    </source>
</reference>
<comment type="similarity">
    <text evidence="3">Belongs to the class-V pyridoxal-phosphate-dependent aminotransferase family. NifS/IscS subfamily.</text>
</comment>
<dbReference type="GO" id="GO:0046872">
    <property type="term" value="F:metal ion binding"/>
    <property type="evidence" value="ECO:0007669"/>
    <property type="project" value="UniProtKB-KW"/>
</dbReference>
<evidence type="ECO:0000259" key="13">
    <source>
        <dbReference type="Pfam" id="PF00266"/>
    </source>
</evidence>
<evidence type="ECO:0000256" key="3">
    <source>
        <dbReference type="ARBA" id="ARBA00006490"/>
    </source>
</evidence>
<dbReference type="EMBL" id="CP014525">
    <property type="protein sequence ID" value="AMW34845.1"/>
    <property type="molecule type" value="Genomic_DNA"/>
</dbReference>
<accession>A0A143DDS4</accession>
<protein>
    <recommendedName>
        <fullName evidence="5">Cysteine desulfurase</fullName>
        <ecNumber evidence="4">2.8.1.7</ecNumber>
    </recommendedName>
</protein>
<evidence type="ECO:0000256" key="12">
    <source>
        <dbReference type="RuleBase" id="RU004504"/>
    </source>
</evidence>
<keyword evidence="10" id="KW-0411">Iron-sulfur</keyword>
<keyword evidence="9" id="KW-0408">Iron</keyword>
<evidence type="ECO:0000256" key="8">
    <source>
        <dbReference type="ARBA" id="ARBA00022898"/>
    </source>
</evidence>
<evidence type="ECO:0000256" key="11">
    <source>
        <dbReference type="ARBA" id="ARBA00050776"/>
    </source>
</evidence>
<dbReference type="GO" id="GO:0051536">
    <property type="term" value="F:iron-sulfur cluster binding"/>
    <property type="evidence" value="ECO:0007669"/>
    <property type="project" value="UniProtKB-KW"/>
</dbReference>
<proteinExistence type="inferred from homology"/>
<evidence type="ECO:0000256" key="10">
    <source>
        <dbReference type="ARBA" id="ARBA00023014"/>
    </source>
</evidence>
<sequence length="368" mass="38200">MNTQTIYLDYNATAPVRPQAIDAVVRTLQITGNPSSVHNTGRKAKAIVEDAREAVAQLVGAVPSQVIFTSGGTEALALALQGSPPGPRLVSSIEHPCVRVATPEAMDIAATQGGIVDLEHLENLLQTVPSPALVAVMLANNETGVIQPIRDVVRIAHAAGAKVVCDAVQAAGKIPVDFQSLGVDALALSGHKWGGPQGIGALITRTPEQLIPLFGGGGQERGKRGGTPNTPGIAGLGAAAEAVLNQGQAERERILRLRNNLESRIASLAPRARIWGHAENRLPNTTCVELRGVNQQRQLMALDLAGIAVSAGSACSSGKTAPSPVLAAMGASESQARDTIRISLGWNSQESDIEAFLTAWSPLARTAA</sequence>
<dbReference type="InterPro" id="IPR016454">
    <property type="entry name" value="Cysteine_dSase"/>
</dbReference>
<evidence type="ECO:0000256" key="2">
    <source>
        <dbReference type="ARBA" id="ARBA00003120"/>
    </source>
</evidence>
<dbReference type="InterPro" id="IPR000192">
    <property type="entry name" value="Aminotrans_V_dom"/>
</dbReference>
<dbReference type="InterPro" id="IPR015422">
    <property type="entry name" value="PyrdxlP-dep_Trfase_small"/>
</dbReference>
<dbReference type="PIRSF" id="PIRSF005572">
    <property type="entry name" value="NifS"/>
    <property type="match status" value="1"/>
</dbReference>
<evidence type="ECO:0000313" key="14">
    <source>
        <dbReference type="EMBL" id="AMW34845.1"/>
    </source>
</evidence>
<evidence type="ECO:0000313" key="15">
    <source>
        <dbReference type="Proteomes" id="UP000076066"/>
    </source>
</evidence>
<evidence type="ECO:0000256" key="7">
    <source>
        <dbReference type="ARBA" id="ARBA00022723"/>
    </source>
</evidence>
<gene>
    <name evidence="14" type="ORF">AY555_06245</name>
</gene>
<keyword evidence="8" id="KW-0663">Pyridoxal phosphate</keyword>
<evidence type="ECO:0000256" key="4">
    <source>
        <dbReference type="ARBA" id="ARBA00012239"/>
    </source>
</evidence>
<comment type="function">
    <text evidence="2">Catalyzes the removal of elemental sulfur atoms from cysteine to produce alanine. Seems to participate in the biosynthesis of the nitrogenase metalloclusters by providing the inorganic sulfur required for the Fe-S core formation.</text>
</comment>
<name>A0A143DDS4_9PROT</name>
<dbReference type="InterPro" id="IPR015424">
    <property type="entry name" value="PyrdxlP-dep_Trfase"/>
</dbReference>
<dbReference type="Gene3D" id="1.10.260.50">
    <property type="match status" value="1"/>
</dbReference>
<feature type="domain" description="Aminotransferase class V" evidence="13">
    <location>
        <begin position="6"/>
        <end position="356"/>
    </location>
</feature>
<comment type="cofactor">
    <cofactor evidence="1 12">
        <name>pyridoxal 5'-phosphate</name>
        <dbReference type="ChEBI" id="CHEBI:597326"/>
    </cofactor>
</comment>
<evidence type="ECO:0000256" key="5">
    <source>
        <dbReference type="ARBA" id="ARBA00013558"/>
    </source>
</evidence>
<dbReference type="EC" id="2.8.1.7" evidence="4"/>
<dbReference type="InterPro" id="IPR020578">
    <property type="entry name" value="Aminotrans_V_PyrdxlP_BS"/>
</dbReference>
<dbReference type="RefSeq" id="WP_066134841.1">
    <property type="nucleotide sequence ID" value="NZ_CP014525.1"/>
</dbReference>
<dbReference type="GeneID" id="53316755"/>
<keyword evidence="6" id="KW-0808">Transferase</keyword>
<evidence type="ECO:0000256" key="6">
    <source>
        <dbReference type="ARBA" id="ARBA00022679"/>
    </source>
</evidence>
<dbReference type="Proteomes" id="UP000076066">
    <property type="component" value="Chromosome"/>
</dbReference>
<dbReference type="OrthoDB" id="9808002at2"/>